<gene>
    <name evidence="2" type="primary">pseH</name>
    <name evidence="2" type="ORF">EJQ19_20010</name>
</gene>
<dbReference type="SUPFAM" id="SSF55729">
    <property type="entry name" value="Acyl-CoA N-acyltransferases (Nat)"/>
    <property type="match status" value="1"/>
</dbReference>
<dbReference type="InterPro" id="IPR020036">
    <property type="entry name" value="PseH"/>
</dbReference>
<dbReference type="EC" id="2.3.1.202" evidence="2"/>
<dbReference type="GO" id="GO:0016747">
    <property type="term" value="F:acyltransferase activity, transferring groups other than amino-acyl groups"/>
    <property type="evidence" value="ECO:0007669"/>
    <property type="project" value="InterPro"/>
</dbReference>
<proteinExistence type="predicted"/>
<organism evidence="2 3">
    <name type="scientific">Paenibacillus whitsoniae</name>
    <dbReference type="NCBI Taxonomy" id="2496558"/>
    <lineage>
        <taxon>Bacteria</taxon>
        <taxon>Bacillati</taxon>
        <taxon>Bacillota</taxon>
        <taxon>Bacilli</taxon>
        <taxon>Bacillales</taxon>
        <taxon>Paenibacillaceae</taxon>
        <taxon>Paenibacillus</taxon>
    </lineage>
</organism>
<dbReference type="InterPro" id="IPR000182">
    <property type="entry name" value="GNAT_dom"/>
</dbReference>
<feature type="domain" description="N-acetyltransferase" evidence="1">
    <location>
        <begin position="12"/>
        <end position="141"/>
    </location>
</feature>
<dbReference type="PANTHER" id="PTHR43415">
    <property type="entry name" value="SPERMIDINE N(1)-ACETYLTRANSFERASE"/>
    <property type="match status" value="1"/>
</dbReference>
<protein>
    <submittedName>
        <fullName evidence="2">UDP-4-amino-4, 6-dideoxy-N-acetyl-beta-L-altrosamine N-acetyltransferase</fullName>
        <ecNumber evidence="2">2.3.1.202</ecNumber>
    </submittedName>
</protein>
<dbReference type="InterPro" id="IPR016181">
    <property type="entry name" value="Acyl_CoA_acyltransferase"/>
</dbReference>
<evidence type="ECO:0000259" key="1">
    <source>
        <dbReference type="Pfam" id="PF13302"/>
    </source>
</evidence>
<dbReference type="PANTHER" id="PTHR43415:SF3">
    <property type="entry name" value="GNAT-FAMILY ACETYLTRANSFERASE"/>
    <property type="match status" value="1"/>
</dbReference>
<reference evidence="2 3" key="1">
    <citation type="submission" date="2018-12" db="EMBL/GenBank/DDBJ databases">
        <title>Bacillus ochoae sp. nov., Paenibacillus whitsoniae sp. nov., Paenibacillus spiritus sp. nov. Isolated from the Mars Exploration Rover during spacecraft assembly.</title>
        <authorList>
            <person name="Seuylemezian A."/>
            <person name="Vaishampayan P."/>
        </authorList>
    </citation>
    <scope>NUCLEOTIDE SEQUENCE [LARGE SCALE GENOMIC DNA]</scope>
    <source>
        <strain evidence="2 3">MER 54</strain>
    </source>
</reference>
<sequence>MYDEEEAFVEFLKLKEEHLEQILKWRTSEHVTKYMFTDVEYNLDRQKKWFERISSDSTSRYWLITSKEKQLGLVSLTNIDRHHLRAYWAYYIGDTQYNMVGAMIGPYIYNYAFQKLGFNKLLGEVMAHNDNVRKIHLKHGCTEVGHYQQHILKDGVFHDVYIYEMLADEWKKRSASYDRFVGSFEE</sequence>
<keyword evidence="2" id="KW-0012">Acyltransferase</keyword>
<name>A0A3S0CST7_9BACL</name>
<evidence type="ECO:0000313" key="2">
    <source>
        <dbReference type="EMBL" id="RTE07933.1"/>
    </source>
</evidence>
<dbReference type="OrthoDB" id="9795206at2"/>
<comment type="caution">
    <text evidence="2">The sequence shown here is derived from an EMBL/GenBank/DDBJ whole genome shotgun (WGS) entry which is preliminary data.</text>
</comment>
<keyword evidence="3" id="KW-1185">Reference proteome</keyword>
<dbReference type="Pfam" id="PF13302">
    <property type="entry name" value="Acetyltransf_3"/>
    <property type="match status" value="1"/>
</dbReference>
<keyword evidence="2" id="KW-0808">Transferase</keyword>
<accession>A0A3S0CST7</accession>
<dbReference type="Gene3D" id="3.40.630.30">
    <property type="match status" value="1"/>
</dbReference>
<dbReference type="EMBL" id="RXHU01000062">
    <property type="protein sequence ID" value="RTE07933.1"/>
    <property type="molecule type" value="Genomic_DNA"/>
</dbReference>
<dbReference type="AlphaFoldDB" id="A0A3S0CST7"/>
<evidence type="ECO:0000313" key="3">
    <source>
        <dbReference type="Proteomes" id="UP000276128"/>
    </source>
</evidence>
<dbReference type="Proteomes" id="UP000276128">
    <property type="component" value="Unassembled WGS sequence"/>
</dbReference>
<dbReference type="NCBIfam" id="TIGR03585">
    <property type="entry name" value="PseH"/>
    <property type="match status" value="1"/>
</dbReference>